<evidence type="ECO:0000256" key="3">
    <source>
        <dbReference type="RuleBase" id="RU361153"/>
    </source>
</evidence>
<dbReference type="Pfam" id="PF00150">
    <property type="entry name" value="Cellulase"/>
    <property type="match status" value="1"/>
</dbReference>
<evidence type="ECO:0000256" key="1">
    <source>
        <dbReference type="ARBA" id="ARBA00022801"/>
    </source>
</evidence>
<dbReference type="EMBL" id="CP108021">
    <property type="protein sequence ID" value="WUM22114.1"/>
    <property type="molecule type" value="Genomic_DNA"/>
</dbReference>
<protein>
    <submittedName>
        <fullName evidence="6">Cellulase family glycosylhydrolase</fullName>
    </submittedName>
</protein>
<name>A0AAU4K838_9NOCA</name>
<keyword evidence="7" id="KW-1185">Reference proteome</keyword>
<organism evidence="6 7">
    <name type="scientific">Williamsia herbipolensis</name>
    <dbReference type="NCBI Taxonomy" id="1603258"/>
    <lineage>
        <taxon>Bacteria</taxon>
        <taxon>Bacillati</taxon>
        <taxon>Actinomycetota</taxon>
        <taxon>Actinomycetes</taxon>
        <taxon>Mycobacteriales</taxon>
        <taxon>Nocardiaceae</taxon>
        <taxon>Williamsia</taxon>
    </lineage>
</organism>
<evidence type="ECO:0000256" key="4">
    <source>
        <dbReference type="SAM" id="SignalP"/>
    </source>
</evidence>
<dbReference type="InterPro" id="IPR051923">
    <property type="entry name" value="Glycosyl_Hydrolase_39"/>
</dbReference>
<dbReference type="PANTHER" id="PTHR12631:SF10">
    <property type="entry name" value="BETA-XYLOSIDASE-LIKE PROTEIN-RELATED"/>
    <property type="match status" value="1"/>
</dbReference>
<gene>
    <name evidence="6" type="ORF">OG579_10260</name>
</gene>
<dbReference type="AlphaFoldDB" id="A0AAU4K838"/>
<feature type="domain" description="Glycoside hydrolase family 5" evidence="5">
    <location>
        <begin position="52"/>
        <end position="286"/>
    </location>
</feature>
<evidence type="ECO:0000313" key="6">
    <source>
        <dbReference type="EMBL" id="WUM22114.1"/>
    </source>
</evidence>
<sequence>MMQLTLRSRWMRLVMTAATVVGVATTAAAPAATAAGCAPSVGVSPGASVYGYSDADLNQTFAQMRALGATWTRIDIAWSSIEANRGVFTWGTTDRVVNAARAQGLKVLGIVAYTPRWARAASPVDSDKVVPANPADFGAFAARVASHYGNALSAYEIWNEPNLQAFFMPRVDPGRYVQLLAAASTAIRRVNGGALIVGGGVTGAGNGGGNMNPVDFVSAMYGSGAAPFLDVVSVHPYSYPIDPADTRPNPYNYFNAIPAIRATMVAGGDARKSIWITEFGAPTGAGTNAVSPAAQSAMIVHGVARAGQFGYVGNVFVYSLRDTGPNVYDREQNFGLRYSNGSPKPAYNDLRGYLARCGAPR</sequence>
<dbReference type="Proteomes" id="UP001432128">
    <property type="component" value="Chromosome"/>
</dbReference>
<evidence type="ECO:0000259" key="5">
    <source>
        <dbReference type="Pfam" id="PF00150"/>
    </source>
</evidence>
<feature type="chain" id="PRO_5043480792" evidence="4">
    <location>
        <begin position="35"/>
        <end position="361"/>
    </location>
</feature>
<evidence type="ECO:0000256" key="2">
    <source>
        <dbReference type="ARBA" id="ARBA00023295"/>
    </source>
</evidence>
<comment type="similarity">
    <text evidence="3">Belongs to the glycosyl hydrolase 5 (cellulase A) family.</text>
</comment>
<dbReference type="InterPro" id="IPR017853">
    <property type="entry name" value="GH"/>
</dbReference>
<reference evidence="6 7" key="1">
    <citation type="submission" date="2022-10" db="EMBL/GenBank/DDBJ databases">
        <title>The complete genomes of actinobacterial strains from the NBC collection.</title>
        <authorList>
            <person name="Joergensen T.S."/>
            <person name="Alvarez Arevalo M."/>
            <person name="Sterndorff E.B."/>
            <person name="Faurdal D."/>
            <person name="Vuksanovic O."/>
            <person name="Mourched A.-S."/>
            <person name="Charusanti P."/>
            <person name="Shaw S."/>
            <person name="Blin K."/>
            <person name="Weber T."/>
        </authorList>
    </citation>
    <scope>NUCLEOTIDE SEQUENCE [LARGE SCALE GENOMIC DNA]</scope>
    <source>
        <strain evidence="6 7">NBC_00319</strain>
    </source>
</reference>
<dbReference type="SUPFAM" id="SSF51445">
    <property type="entry name" value="(Trans)glycosidases"/>
    <property type="match status" value="1"/>
</dbReference>
<dbReference type="GO" id="GO:0000272">
    <property type="term" value="P:polysaccharide catabolic process"/>
    <property type="evidence" value="ECO:0007669"/>
    <property type="project" value="InterPro"/>
</dbReference>
<keyword evidence="4" id="KW-0732">Signal</keyword>
<dbReference type="KEGG" id="whr:OG579_10260"/>
<evidence type="ECO:0000313" key="7">
    <source>
        <dbReference type="Proteomes" id="UP001432128"/>
    </source>
</evidence>
<dbReference type="InterPro" id="IPR001547">
    <property type="entry name" value="Glyco_hydro_5"/>
</dbReference>
<proteinExistence type="inferred from homology"/>
<feature type="signal peptide" evidence="4">
    <location>
        <begin position="1"/>
        <end position="34"/>
    </location>
</feature>
<dbReference type="PANTHER" id="PTHR12631">
    <property type="entry name" value="ALPHA-L-IDURONIDASE"/>
    <property type="match status" value="1"/>
</dbReference>
<dbReference type="RefSeq" id="WP_328859047.1">
    <property type="nucleotide sequence ID" value="NZ_CP108021.1"/>
</dbReference>
<accession>A0AAU4K838</accession>
<keyword evidence="1 3" id="KW-0378">Hydrolase</keyword>
<dbReference type="Gene3D" id="3.20.20.80">
    <property type="entry name" value="Glycosidases"/>
    <property type="match status" value="1"/>
</dbReference>
<keyword evidence="2 3" id="KW-0326">Glycosidase</keyword>
<dbReference type="GO" id="GO:0004553">
    <property type="term" value="F:hydrolase activity, hydrolyzing O-glycosyl compounds"/>
    <property type="evidence" value="ECO:0007669"/>
    <property type="project" value="InterPro"/>
</dbReference>